<comment type="caution">
    <text evidence="4">The sequence shown here is derived from an EMBL/GenBank/DDBJ whole genome shotgun (WGS) entry which is preliminary data.</text>
</comment>
<feature type="region of interest" description="Disordered" evidence="2">
    <location>
        <begin position="1"/>
        <end position="296"/>
    </location>
</feature>
<evidence type="ECO:0000256" key="1">
    <source>
        <dbReference type="SAM" id="Coils"/>
    </source>
</evidence>
<feature type="region of interest" description="Disordered" evidence="2">
    <location>
        <begin position="740"/>
        <end position="767"/>
    </location>
</feature>
<feature type="compositionally biased region" description="Acidic residues" evidence="2">
    <location>
        <begin position="256"/>
        <end position="269"/>
    </location>
</feature>
<evidence type="ECO:0000313" key="4">
    <source>
        <dbReference type="EMBL" id="KAK6590398.1"/>
    </source>
</evidence>
<dbReference type="AlphaFoldDB" id="A0AAV9Y106"/>
<evidence type="ECO:0000313" key="5">
    <source>
        <dbReference type="Proteomes" id="UP001311799"/>
    </source>
</evidence>
<keyword evidence="5" id="KW-1185">Reference proteome</keyword>
<dbReference type="Proteomes" id="UP001311799">
    <property type="component" value="Unassembled WGS sequence"/>
</dbReference>
<feature type="compositionally biased region" description="Polar residues" evidence="2">
    <location>
        <begin position="643"/>
        <end position="653"/>
    </location>
</feature>
<feature type="compositionally biased region" description="Polar residues" evidence="2">
    <location>
        <begin position="577"/>
        <end position="588"/>
    </location>
</feature>
<dbReference type="Pfam" id="PF03126">
    <property type="entry name" value="Plus-3"/>
    <property type="match status" value="1"/>
</dbReference>
<evidence type="ECO:0000259" key="3">
    <source>
        <dbReference type="PROSITE" id="PS51360"/>
    </source>
</evidence>
<gene>
    <name evidence="4" type="ORF">RS030_162434</name>
</gene>
<feature type="region of interest" description="Disordered" evidence="2">
    <location>
        <begin position="643"/>
        <end position="671"/>
    </location>
</feature>
<feature type="compositionally biased region" description="Basic residues" evidence="2">
    <location>
        <begin position="14"/>
        <end position="23"/>
    </location>
</feature>
<dbReference type="PROSITE" id="PS51360">
    <property type="entry name" value="PLUS3"/>
    <property type="match status" value="1"/>
</dbReference>
<proteinExistence type="predicted"/>
<feature type="compositionally biased region" description="Acidic residues" evidence="2">
    <location>
        <begin position="185"/>
        <end position="224"/>
    </location>
</feature>
<dbReference type="SUPFAM" id="SSF159042">
    <property type="entry name" value="Plus3-like"/>
    <property type="match status" value="1"/>
</dbReference>
<evidence type="ECO:0000256" key="2">
    <source>
        <dbReference type="SAM" id="MobiDB-lite"/>
    </source>
</evidence>
<feature type="region of interest" description="Disordered" evidence="2">
    <location>
        <begin position="577"/>
        <end position="609"/>
    </location>
</feature>
<organism evidence="4 5">
    <name type="scientific">Cryptosporidium xiaoi</name>
    <dbReference type="NCBI Taxonomy" id="659607"/>
    <lineage>
        <taxon>Eukaryota</taxon>
        <taxon>Sar</taxon>
        <taxon>Alveolata</taxon>
        <taxon>Apicomplexa</taxon>
        <taxon>Conoidasida</taxon>
        <taxon>Coccidia</taxon>
        <taxon>Eucoccidiorida</taxon>
        <taxon>Eimeriorina</taxon>
        <taxon>Cryptosporidiidae</taxon>
        <taxon>Cryptosporidium</taxon>
    </lineage>
</organism>
<protein>
    <recommendedName>
        <fullName evidence="3">Plus3 domain-containing protein</fullName>
    </recommendedName>
</protein>
<feature type="compositionally biased region" description="Basic and acidic residues" evidence="2">
    <location>
        <begin position="80"/>
        <end position="107"/>
    </location>
</feature>
<reference evidence="4 5" key="1">
    <citation type="submission" date="2023-10" db="EMBL/GenBank/DDBJ databases">
        <title>Comparative genomics analysis reveals potential genetic determinants of host preference in Cryptosporidium xiaoi.</title>
        <authorList>
            <person name="Xiao L."/>
            <person name="Li J."/>
        </authorList>
    </citation>
    <scope>NUCLEOTIDE SEQUENCE [LARGE SCALE GENOMIC DNA]</scope>
    <source>
        <strain evidence="4 5">52996</strain>
    </source>
</reference>
<name>A0AAV9Y106_9CRYT</name>
<dbReference type="InterPro" id="IPR004343">
    <property type="entry name" value="Plus-3_dom"/>
</dbReference>
<dbReference type="GO" id="GO:0003677">
    <property type="term" value="F:DNA binding"/>
    <property type="evidence" value="ECO:0007669"/>
    <property type="project" value="InterPro"/>
</dbReference>
<keyword evidence="1" id="KW-0175">Coiled coil</keyword>
<feature type="domain" description="Plus3" evidence="3">
    <location>
        <begin position="321"/>
        <end position="450"/>
    </location>
</feature>
<feature type="coiled-coil region" evidence="1">
    <location>
        <begin position="480"/>
        <end position="531"/>
    </location>
</feature>
<feature type="compositionally biased region" description="Basic and acidic residues" evidence="2">
    <location>
        <begin position="278"/>
        <end position="296"/>
    </location>
</feature>
<dbReference type="SMART" id="SM00719">
    <property type="entry name" value="Plus3"/>
    <property type="match status" value="1"/>
</dbReference>
<feature type="compositionally biased region" description="Basic and acidic residues" evidence="2">
    <location>
        <begin position="589"/>
        <end position="609"/>
    </location>
</feature>
<dbReference type="Gene3D" id="3.90.70.200">
    <property type="entry name" value="Plus-3 domain"/>
    <property type="match status" value="1"/>
</dbReference>
<sequence length="898" mass="103726">MNTVNDNEVLNLLRKSRRGKSKGSTKVDQQNELTKNRGRKGRRGAKKTSKESNCDNINGDDNVNDHLTEMNLVESEGSVSEDKSNLNENDSKDADYGEREDGEKSVDDESENILSDDAPEFEREAKLAEEYETRNVDKRKYELLYKNKKSPTSKQDSALLRLRNARKRKTSGRKLSLSDKGSGLFDDDEEEDESKDEYDEYEDEEGDNSDERDECEDDEDEEMNDYSIREKTNKKGKKQGKRSLSKRTSRSRKDLDEYEEGEYTDDYLDEYSGMSDVSEERLNKREKKRVKDDRSDASNLFEENQHIQEKIMKRCERILDSINMKLMKSVHLTRDRIMFMLEHPRFAEYICGSYVKVPITNPTTKMETFLICEIYDSYIDDNNECILILQRGGSKKEWNISSISNNIFTNEDLIEWKAMIREFYSSDPDYIFSLPVTLQEKAKVLNGFQYSDDDIALILEKKQKESNKPNLSGKVLIENRTNLQTQIKQIESQLKNVNLNNEERRTKLRKMDELQKELEYTINEIEKLRVHKEMLHPDKSLKIVSTRYIGGVQGKGTGSSLVIASKESLISPAISSSLHSQNVESTTNKNEEMKVNKSNEDLKNDIDEKTSKNRPSYLLKKLIFDQINSMEFNSYDLFSSRSQISESSNANKKSNMEGGNNGKKDGVGVDNNSAGNIVGNINSSNNNKTSVIINSIGENDNLPISKSSLQDNEHQFGRRECRPSVMWETKRSKIVASNLQEQTNSLEQRTSQQKEQQRQRELMQRQQQRKIKLQQIHHSNNNNTSKLKPYDSNNSILLKKLLSVPGRKEEPLIYNMGINNYNIQNEAVIMNNCFKEFNSSNNNLGKYEERDSYVFPPSYSFDRKDIIETDGIGLKRDNNIEQMSFNEFLNTISCNISN</sequence>
<dbReference type="EMBL" id="JAWDEY010000007">
    <property type="protein sequence ID" value="KAK6590398.1"/>
    <property type="molecule type" value="Genomic_DNA"/>
</dbReference>
<accession>A0AAV9Y106</accession>
<feature type="compositionally biased region" description="Basic and acidic residues" evidence="2">
    <location>
        <begin position="120"/>
        <end position="145"/>
    </location>
</feature>
<feature type="compositionally biased region" description="Basic residues" evidence="2">
    <location>
        <begin position="36"/>
        <end position="47"/>
    </location>
</feature>
<feature type="compositionally biased region" description="Basic residues" evidence="2">
    <location>
        <begin position="163"/>
        <end position="172"/>
    </location>
</feature>
<dbReference type="InterPro" id="IPR036128">
    <property type="entry name" value="Plus3-like_sf"/>
</dbReference>
<feature type="compositionally biased region" description="Basic residues" evidence="2">
    <location>
        <begin position="234"/>
        <end position="250"/>
    </location>
</feature>